<dbReference type="PANTHER" id="PTHR12848:SF16">
    <property type="entry name" value="REGULATORY-ASSOCIATED PROTEIN OF MTOR"/>
    <property type="match status" value="1"/>
</dbReference>
<evidence type="ECO:0000256" key="2">
    <source>
        <dbReference type="ARBA" id="ARBA00022574"/>
    </source>
</evidence>
<organism evidence="6 7">
    <name type="scientific">Hanseniaspora osmophila</name>
    <dbReference type="NCBI Taxonomy" id="56408"/>
    <lineage>
        <taxon>Eukaryota</taxon>
        <taxon>Fungi</taxon>
        <taxon>Dikarya</taxon>
        <taxon>Ascomycota</taxon>
        <taxon>Saccharomycotina</taxon>
        <taxon>Saccharomycetes</taxon>
        <taxon>Saccharomycodales</taxon>
        <taxon>Saccharomycodaceae</taxon>
        <taxon>Hanseniaspora</taxon>
    </lineage>
</organism>
<evidence type="ECO:0000256" key="4">
    <source>
        <dbReference type="SAM" id="Coils"/>
    </source>
</evidence>
<evidence type="ECO:0000256" key="1">
    <source>
        <dbReference type="ARBA" id="ARBA00009257"/>
    </source>
</evidence>
<dbReference type="Gene3D" id="2.130.10.10">
    <property type="entry name" value="YVTN repeat-like/Quinoprotein amine dehydrogenase"/>
    <property type="match status" value="2"/>
</dbReference>
<comment type="caution">
    <text evidence="6">The sequence shown here is derived from an EMBL/GenBank/DDBJ whole genome shotgun (WGS) entry which is preliminary data.</text>
</comment>
<dbReference type="OrthoDB" id="10262360at2759"/>
<keyword evidence="2" id="KW-0853">WD repeat</keyword>
<comment type="similarity">
    <text evidence="1">Belongs to the WD repeat RAPTOR family.</text>
</comment>
<reference evidence="7" key="1">
    <citation type="journal article" date="2016" name="Genome Announc.">
        <title>Genome sequences of three species of Hanseniaspora isolated from spontaneous wine fermentations.</title>
        <authorList>
            <person name="Sternes P.R."/>
            <person name="Lee D."/>
            <person name="Kutyna D.R."/>
            <person name="Borneman A.R."/>
        </authorList>
    </citation>
    <scope>NUCLEOTIDE SEQUENCE [LARGE SCALE GENOMIC DNA]</scope>
    <source>
        <strain evidence="7">AWRI3579</strain>
    </source>
</reference>
<dbReference type="STRING" id="56408.A0A1E5RGW9"/>
<dbReference type="GO" id="GO:0031931">
    <property type="term" value="C:TORC1 complex"/>
    <property type="evidence" value="ECO:0007669"/>
    <property type="project" value="InterPro"/>
</dbReference>
<dbReference type="GO" id="GO:0071230">
    <property type="term" value="P:cellular response to amino acid stimulus"/>
    <property type="evidence" value="ECO:0007669"/>
    <property type="project" value="TreeGrafter"/>
</dbReference>
<dbReference type="EMBL" id="LPNM01000006">
    <property type="protein sequence ID" value="OEJ86150.1"/>
    <property type="molecule type" value="Genomic_DNA"/>
</dbReference>
<evidence type="ECO:0000313" key="6">
    <source>
        <dbReference type="EMBL" id="OEJ86150.1"/>
    </source>
</evidence>
<dbReference type="SMART" id="SM00320">
    <property type="entry name" value="WD40"/>
    <property type="match status" value="6"/>
</dbReference>
<evidence type="ECO:0000256" key="3">
    <source>
        <dbReference type="ARBA" id="ARBA00022737"/>
    </source>
</evidence>
<keyword evidence="3" id="KW-0677">Repeat</keyword>
<feature type="domain" description="Raptor N-terminal CASPase-like" evidence="5">
    <location>
        <begin position="85"/>
        <end position="239"/>
    </location>
</feature>
<accession>A0A1E5RGW9</accession>
<dbReference type="GO" id="GO:0005737">
    <property type="term" value="C:cytoplasm"/>
    <property type="evidence" value="ECO:0007669"/>
    <property type="project" value="TreeGrafter"/>
</dbReference>
<dbReference type="InterPro" id="IPR016024">
    <property type="entry name" value="ARM-type_fold"/>
</dbReference>
<dbReference type="GO" id="GO:0009267">
    <property type="term" value="P:cellular response to starvation"/>
    <property type="evidence" value="ECO:0007669"/>
    <property type="project" value="TreeGrafter"/>
</dbReference>
<gene>
    <name evidence="6" type="ORF">AWRI3579_g1041</name>
</gene>
<dbReference type="SUPFAM" id="SSF50978">
    <property type="entry name" value="WD40 repeat-like"/>
    <property type="match status" value="1"/>
</dbReference>
<dbReference type="PANTHER" id="PTHR12848">
    <property type="entry name" value="REGULATORY-ASSOCIATED PROTEIN OF MTOR"/>
    <property type="match status" value="1"/>
</dbReference>
<feature type="coiled-coil region" evidence="4">
    <location>
        <begin position="805"/>
        <end position="863"/>
    </location>
</feature>
<dbReference type="FunCoup" id="A0A1E5RGW9">
    <property type="interactions" value="860"/>
</dbReference>
<dbReference type="GO" id="GO:0010506">
    <property type="term" value="P:regulation of autophagy"/>
    <property type="evidence" value="ECO:0007669"/>
    <property type="project" value="TreeGrafter"/>
</dbReference>
<name>A0A1E5RGW9_9ASCO</name>
<dbReference type="SMART" id="SM01302">
    <property type="entry name" value="Raptor_N"/>
    <property type="match status" value="1"/>
</dbReference>
<dbReference type="InterPro" id="IPR015943">
    <property type="entry name" value="WD40/YVTN_repeat-like_dom_sf"/>
</dbReference>
<dbReference type="GO" id="GO:0030674">
    <property type="term" value="F:protein-macromolecule adaptor activity"/>
    <property type="evidence" value="ECO:0007669"/>
    <property type="project" value="TreeGrafter"/>
</dbReference>
<dbReference type="Pfam" id="PF14538">
    <property type="entry name" value="Raptor_N"/>
    <property type="match status" value="1"/>
</dbReference>
<keyword evidence="7" id="KW-1185">Reference proteome</keyword>
<dbReference type="InterPro" id="IPR011989">
    <property type="entry name" value="ARM-like"/>
</dbReference>
<dbReference type="SUPFAM" id="SSF48371">
    <property type="entry name" value="ARM repeat"/>
    <property type="match status" value="1"/>
</dbReference>
<dbReference type="Gene3D" id="1.25.10.10">
    <property type="entry name" value="Leucine-rich Repeat Variant"/>
    <property type="match status" value="1"/>
</dbReference>
<dbReference type="PRINTS" id="PR01547">
    <property type="entry name" value="YEAST176DUF"/>
</dbReference>
<keyword evidence="4" id="KW-0175">Coiled coil</keyword>
<evidence type="ECO:0000259" key="5">
    <source>
        <dbReference type="SMART" id="SM01302"/>
    </source>
</evidence>
<dbReference type="InterPro" id="IPR036322">
    <property type="entry name" value="WD40_repeat_dom_sf"/>
</dbReference>
<dbReference type="InterPro" id="IPR004083">
    <property type="entry name" value="Raptor"/>
</dbReference>
<dbReference type="InParanoid" id="A0A1E5RGW9"/>
<evidence type="ECO:0000313" key="7">
    <source>
        <dbReference type="Proteomes" id="UP000095728"/>
    </source>
</evidence>
<dbReference type="InterPro" id="IPR029347">
    <property type="entry name" value="Raptor_N"/>
</dbReference>
<protein>
    <submittedName>
        <fullName evidence="6">Target of rapamycin complex 1 subunit KOG1</fullName>
    </submittedName>
</protein>
<dbReference type="GO" id="GO:0030307">
    <property type="term" value="P:positive regulation of cell growth"/>
    <property type="evidence" value="ECO:0007669"/>
    <property type="project" value="TreeGrafter"/>
</dbReference>
<dbReference type="GO" id="GO:0031929">
    <property type="term" value="P:TOR signaling"/>
    <property type="evidence" value="ECO:0007669"/>
    <property type="project" value="InterPro"/>
</dbReference>
<sequence length="1526" mass="172801">MSRPFTTTIPYGPHPLKPLNQETRHGFDDEYSSSAKLADLQNQFLFYFDDKRHETNGNPLPEQERAEDKDRFFQPIVRWKIGKERIKTVSAALILCLHLGVDPPDIVKTQPCARLEAWVDPMNFQDSKKAIEAVGKALQSKYELLSAKTKYKQSLDPCVEDLKRFCNNLRRASKQERILFHYNGHGVPKPTPSGEIWVFNRSYTQYIPVSLYDLQTWLGAPCVYVWDCNQAGSIIHNFQKFVAKRYKDDKDGKHDPAAPSSVEQYMDCYQLASCMHNELLPMNEELPADLFTACLTTPIEISVKVYLMQSPLKDTKYSVLFKNQDNIRESEKDTFTRLPDISIPGKSSDRRTPLGELNWIFTAITDTIAWSSLPRELFNKLFRHDLIVAALFRNFLLAKKLMVLYNCHPVSNPALPESISEHPLWKSWDLAIDQVLTKLIDSIKNPTAPNSQQMLLNPKQVNSDDSLTNSKSGLNSLSTMSLVNLQGGASQQHLLLQQNQAQQNGATLNGLQAHQQYSDFFVQNLTAFELWLKYGSNLRTAPEQLPIVLQVLLSQLHRSKALVLLSKFLDLGPWAVYLSLSIGIFPYVLKLLQGPSTEMKPILVFIWARIMSIDYKNTQTELIKEDGFMYFIRMISPEFSTSTRNLSAGLIMNVAANPSVRRFQHYHNHPSVAPSSPAVNATAPISDEQKAMAAFVLSAFVTDFELGQKYCFNLELIAQLCYLIEVSDTALLRQWCILLLGRLYERNPLYKYVILAHRDEPPYDIFAVLSRSLKDPVPEVRTSSLWSLTKFLAEIDETDISIKLLQDLQVQMNNIQQQLLQHQSIPPPSNSQSQHQQNSVSVHYQLQQQLQNIQSDIQTLQQTDVKEAKQQEVKLIVSALGVLNDGSPVVRKELVILLSKVVNTYMNFFIIIAFNELTEEIIALEKQNVQEKVAGNQIGQGSIFNTIWRSLLILSEDPHDEVKSLSSLVLDQILFSLNEHPDLGHIVLQMERYFVKRNEDKSVVNGGGKPTDLFKKNELSATSSASDLHKFQSSNAVNSKFGTEDHVSSNLTSRFLTAVKGWVAGADPSNMSDNDPATEKSMTKRLNKLSLLSTQYGMLPKARTARFCEKNLPAKIDKPLESNFFDYSKEYFQSPQMHKQEAEEPGSAEFQTRQWRIHRNDKIIRDTQEEKELSLYGDWSNLHCVIENKTPTKIFKFTQFDDYLVTGDDRDNIRCFDWNTKQTLCSFSNSNSYGTKITDLKFLNEDDNPLLLTCSSDGVMKIYKDFHDAALLTMISSWRGLTDMLLTPRSTGLLTEWQQSRGSFLVTGDVKVIRVWDALTESVETEIPAKTSSLVTSLTSDQLAGNIFVAGFSDGTLRCYDRRVDPRDSMIKLWKSGSSGAGSQGWINNVHMQRGGYRELVSGNNNGAIELWDIRHKDPVLGFSESNFKKNASMTTMQVHEHAPVIASGTRSVKLWTTSGDLLANFKNNSSPNSMVGTLTQVSRAPSYLSSMTFHPHRMMLAATNSHDTNICIYKCTDHKTSTNGI</sequence>
<dbReference type="InterPro" id="IPR001680">
    <property type="entry name" value="WD40_rpt"/>
</dbReference>
<proteinExistence type="inferred from homology"/>
<dbReference type="Proteomes" id="UP000095728">
    <property type="component" value="Unassembled WGS sequence"/>
</dbReference>